<name>A0A371E736_MUCPR</name>
<protein>
    <submittedName>
        <fullName evidence="1">Uncharacterized protein</fullName>
    </submittedName>
</protein>
<sequence length="117" mass="13453">LLKRCDSNPLVILVYNIGCDVLNEVSNGLVRHATMKDKIIDLLNLYHLWTCYKLKENNSMYSCFVNHLAVKEDIWLQGLIDSLDVNVSIPVIYCDSHESVSLVRNLVYYERLKAHVG</sequence>
<dbReference type="AlphaFoldDB" id="A0A371E736"/>
<evidence type="ECO:0000313" key="1">
    <source>
        <dbReference type="EMBL" id="RDX61856.1"/>
    </source>
</evidence>
<keyword evidence="2" id="KW-1185">Reference proteome</keyword>
<organism evidence="1 2">
    <name type="scientific">Mucuna pruriens</name>
    <name type="common">Velvet bean</name>
    <name type="synonym">Dolichos pruriens</name>
    <dbReference type="NCBI Taxonomy" id="157652"/>
    <lineage>
        <taxon>Eukaryota</taxon>
        <taxon>Viridiplantae</taxon>
        <taxon>Streptophyta</taxon>
        <taxon>Embryophyta</taxon>
        <taxon>Tracheophyta</taxon>
        <taxon>Spermatophyta</taxon>
        <taxon>Magnoliopsida</taxon>
        <taxon>eudicotyledons</taxon>
        <taxon>Gunneridae</taxon>
        <taxon>Pentapetalae</taxon>
        <taxon>rosids</taxon>
        <taxon>fabids</taxon>
        <taxon>Fabales</taxon>
        <taxon>Fabaceae</taxon>
        <taxon>Papilionoideae</taxon>
        <taxon>50 kb inversion clade</taxon>
        <taxon>NPAAA clade</taxon>
        <taxon>indigoferoid/millettioid clade</taxon>
        <taxon>Phaseoleae</taxon>
        <taxon>Mucuna</taxon>
    </lineage>
</organism>
<feature type="non-terminal residue" evidence="1">
    <location>
        <position position="117"/>
    </location>
</feature>
<dbReference type="Proteomes" id="UP000257109">
    <property type="component" value="Unassembled WGS sequence"/>
</dbReference>
<reference evidence="1" key="1">
    <citation type="submission" date="2018-05" db="EMBL/GenBank/DDBJ databases">
        <title>Draft genome of Mucuna pruriens seed.</title>
        <authorList>
            <person name="Nnadi N.E."/>
            <person name="Vos R."/>
            <person name="Hasami M.H."/>
            <person name="Devisetty U.K."/>
            <person name="Aguiy J.C."/>
        </authorList>
    </citation>
    <scope>NUCLEOTIDE SEQUENCE [LARGE SCALE GENOMIC DNA]</scope>
    <source>
        <strain evidence="1">JCA_2017</strain>
    </source>
</reference>
<comment type="caution">
    <text evidence="1">The sequence shown here is derived from an EMBL/GenBank/DDBJ whole genome shotgun (WGS) entry which is preliminary data.</text>
</comment>
<feature type="non-terminal residue" evidence="1">
    <location>
        <position position="1"/>
    </location>
</feature>
<accession>A0A371E736</accession>
<proteinExistence type="predicted"/>
<evidence type="ECO:0000313" key="2">
    <source>
        <dbReference type="Proteomes" id="UP000257109"/>
    </source>
</evidence>
<gene>
    <name evidence="1" type="ORF">CR513_59874</name>
</gene>
<dbReference type="EMBL" id="QJKJ01015859">
    <property type="protein sequence ID" value="RDX61856.1"/>
    <property type="molecule type" value="Genomic_DNA"/>
</dbReference>